<dbReference type="PROSITE" id="PS00152">
    <property type="entry name" value="ATPASE_ALPHA_BETA"/>
    <property type="match status" value="1"/>
</dbReference>
<dbReference type="EMBL" id="AP024355">
    <property type="protein sequence ID" value="BCR06635.1"/>
    <property type="molecule type" value="Genomic_DNA"/>
</dbReference>
<dbReference type="Gene3D" id="3.40.50.12240">
    <property type="match status" value="1"/>
</dbReference>
<feature type="domain" description="AAA+ ATPase" evidence="9">
    <location>
        <begin position="154"/>
        <end position="336"/>
    </location>
</feature>
<comment type="catalytic activity">
    <reaction evidence="8">
        <text>ATP + H2O + cellular proteinSide 1 = ADP + phosphate + cellular proteinSide 2.</text>
        <dbReference type="EC" id="7.4.2.8"/>
    </reaction>
</comment>
<evidence type="ECO:0000313" key="10">
    <source>
        <dbReference type="EMBL" id="BCR06635.1"/>
    </source>
</evidence>
<evidence type="ECO:0000256" key="5">
    <source>
        <dbReference type="ARBA" id="ARBA00022840"/>
    </source>
</evidence>
<dbReference type="CDD" id="cd01136">
    <property type="entry name" value="ATPase_flagellum-secretory_path_III"/>
    <property type="match status" value="1"/>
</dbReference>
<dbReference type="Pfam" id="PF00006">
    <property type="entry name" value="ATP-synt_ab"/>
    <property type="match status" value="1"/>
</dbReference>
<keyword evidence="2" id="KW-0813">Transport</keyword>
<keyword evidence="5" id="KW-0067">ATP-binding</keyword>
<dbReference type="InterPro" id="IPR040627">
    <property type="entry name" value="T3SS_ATPase_C"/>
</dbReference>
<comment type="subcellular location">
    <subcellularLocation>
        <location evidence="1">Cytoplasm</location>
    </subcellularLocation>
</comment>
<dbReference type="InterPro" id="IPR005714">
    <property type="entry name" value="ATPase_T3SS_FliI/YscN"/>
</dbReference>
<dbReference type="Proteomes" id="UP001319827">
    <property type="component" value="Chromosome"/>
</dbReference>
<gene>
    <name evidence="10" type="primary">fliI</name>
    <name evidence="10" type="ORF">DESUT3_37040</name>
</gene>
<evidence type="ECO:0000256" key="1">
    <source>
        <dbReference type="ARBA" id="ARBA00004496"/>
    </source>
</evidence>
<dbReference type="RefSeq" id="WP_221250022.1">
    <property type="nucleotide sequence ID" value="NZ_AP024355.1"/>
</dbReference>
<evidence type="ECO:0000259" key="9">
    <source>
        <dbReference type="SMART" id="SM00382"/>
    </source>
</evidence>
<evidence type="ECO:0000256" key="3">
    <source>
        <dbReference type="ARBA" id="ARBA00022490"/>
    </source>
</evidence>
<keyword evidence="11" id="KW-1185">Reference proteome</keyword>
<evidence type="ECO:0000256" key="8">
    <source>
        <dbReference type="ARBA" id="ARBA00034006"/>
    </source>
</evidence>
<keyword evidence="4" id="KW-0547">Nucleotide-binding</keyword>
<dbReference type="NCBIfam" id="TIGR01026">
    <property type="entry name" value="fliI_yscN"/>
    <property type="match status" value="1"/>
</dbReference>
<dbReference type="InterPro" id="IPR050053">
    <property type="entry name" value="ATPase_alpha/beta_chains"/>
</dbReference>
<accession>A0ABN6E2R1</accession>
<dbReference type="SUPFAM" id="SSF52540">
    <property type="entry name" value="P-loop containing nucleoside triphosphate hydrolases"/>
    <property type="match status" value="1"/>
</dbReference>
<evidence type="ECO:0000256" key="7">
    <source>
        <dbReference type="ARBA" id="ARBA00022967"/>
    </source>
</evidence>
<keyword evidence="7" id="KW-1278">Translocase</keyword>
<dbReference type="PANTHER" id="PTHR15184">
    <property type="entry name" value="ATP SYNTHASE"/>
    <property type="match status" value="1"/>
</dbReference>
<name>A0ABN6E2R1_9BACT</name>
<dbReference type="InterPro" id="IPR020003">
    <property type="entry name" value="ATPase_a/bsu_AS"/>
</dbReference>
<dbReference type="InterPro" id="IPR000194">
    <property type="entry name" value="ATPase_F1/V1/A1_a/bsu_nucl-bd"/>
</dbReference>
<evidence type="ECO:0000256" key="4">
    <source>
        <dbReference type="ARBA" id="ARBA00022741"/>
    </source>
</evidence>
<proteinExistence type="predicted"/>
<dbReference type="InterPro" id="IPR003593">
    <property type="entry name" value="AAA+_ATPase"/>
</dbReference>
<sequence length="434" mass="46427">MDALVNQIRGLNTLRVRGKVTNIVGLVVEGHCPSASVGTLCELIPKDGAAPVPAEVVGFRDSRALLMPLGELRGLGPGSLIRVLRDRATLRVGDALLGRVVDAMGNAIDRSGCPSLDREMPLYALPAGPLERDKITQPLDLGVRAINSMLTCGVGQRMGIMAGSGVGKSVLLGMMARHARADVNIIALIGERGREVREFIERDLGEEGLARSVVVVATSDQSPLLRMRGAFVATTIAEHFCSQGKSVLLMMDSATRFAMAMREVGLAIGEPPTTKGYTPSVFATLPKLLERAGNFRGQGSITGLYTVLVDGDDMNEPIADAVRSILDGHIVLSRALAAKNHYPAIDILTSASRVMRDIVPAEHMRLAGRLREVLATYREAEDLVNIGAYAAGSNPRIDHALKRIEAVNDFLRQEMDQWVDMQGALDGLSALGLG</sequence>
<keyword evidence="6" id="KW-0653">Protein transport</keyword>
<reference evidence="10 11" key="1">
    <citation type="journal article" date="2016" name="C (Basel)">
        <title>Selective Growth of and Electricity Production by Marine Exoelectrogenic Bacteria in Self-Aggregated Hydrogel of Microbially Reduced Graphene Oxide.</title>
        <authorList>
            <person name="Yoshida N."/>
            <person name="Goto Y."/>
            <person name="Miyata Y."/>
        </authorList>
    </citation>
    <scope>NUCLEOTIDE SEQUENCE [LARGE SCALE GENOMIC DNA]</scope>
    <source>
        <strain evidence="10 11">NIT-T3</strain>
    </source>
</reference>
<evidence type="ECO:0000256" key="2">
    <source>
        <dbReference type="ARBA" id="ARBA00022448"/>
    </source>
</evidence>
<keyword evidence="3" id="KW-0963">Cytoplasm</keyword>
<dbReference type="SMART" id="SM00382">
    <property type="entry name" value="AAA"/>
    <property type="match status" value="1"/>
</dbReference>
<dbReference type="InterPro" id="IPR027417">
    <property type="entry name" value="P-loop_NTPase"/>
</dbReference>
<dbReference type="Pfam" id="PF18269">
    <property type="entry name" value="T3SS_ATPase_C"/>
    <property type="match status" value="1"/>
</dbReference>
<reference evidence="10 11" key="2">
    <citation type="journal article" date="2021" name="Int. J. Syst. Evol. Microbiol.">
        <title>Isolation and Polyphasic Characterization of Desulfuromonas versatilis sp. Nov., an Electrogenic Bacteria Capable of Versatile Metabolism Isolated from a Graphene Oxide-Reducing Enrichment Culture.</title>
        <authorList>
            <person name="Xie L."/>
            <person name="Yoshida N."/>
            <person name="Ishii S."/>
            <person name="Meng L."/>
        </authorList>
    </citation>
    <scope>NUCLEOTIDE SEQUENCE [LARGE SCALE GENOMIC DNA]</scope>
    <source>
        <strain evidence="10 11">NIT-T3</strain>
    </source>
</reference>
<protein>
    <submittedName>
        <fullName evidence="10">Flagellum-specific ATP synthase FliI</fullName>
    </submittedName>
</protein>
<dbReference type="CDD" id="cd18117">
    <property type="entry name" value="ATP-synt_flagellum-secretory_path_III_N"/>
    <property type="match status" value="1"/>
</dbReference>
<dbReference type="PANTHER" id="PTHR15184:SF9">
    <property type="entry name" value="SPI-1 TYPE 3 SECRETION SYSTEM ATPASE"/>
    <property type="match status" value="1"/>
</dbReference>
<organism evidence="10 11">
    <name type="scientific">Desulfuromonas versatilis</name>
    <dbReference type="NCBI Taxonomy" id="2802975"/>
    <lineage>
        <taxon>Bacteria</taxon>
        <taxon>Pseudomonadati</taxon>
        <taxon>Thermodesulfobacteriota</taxon>
        <taxon>Desulfuromonadia</taxon>
        <taxon>Desulfuromonadales</taxon>
        <taxon>Desulfuromonadaceae</taxon>
        <taxon>Desulfuromonas</taxon>
    </lineage>
</organism>
<evidence type="ECO:0000313" key="11">
    <source>
        <dbReference type="Proteomes" id="UP001319827"/>
    </source>
</evidence>
<evidence type="ECO:0000256" key="6">
    <source>
        <dbReference type="ARBA" id="ARBA00022927"/>
    </source>
</evidence>